<feature type="region of interest" description="Disordered" evidence="1">
    <location>
        <begin position="1"/>
        <end position="24"/>
    </location>
</feature>
<dbReference type="EMBL" id="BKCJ011797845">
    <property type="protein sequence ID" value="GFD53733.1"/>
    <property type="molecule type" value="Genomic_DNA"/>
</dbReference>
<evidence type="ECO:0000256" key="1">
    <source>
        <dbReference type="SAM" id="MobiDB-lite"/>
    </source>
</evidence>
<organism evidence="2">
    <name type="scientific">Tanacetum cinerariifolium</name>
    <name type="common">Dalmatian daisy</name>
    <name type="synonym">Chrysanthemum cinerariifolium</name>
    <dbReference type="NCBI Taxonomy" id="118510"/>
    <lineage>
        <taxon>Eukaryota</taxon>
        <taxon>Viridiplantae</taxon>
        <taxon>Streptophyta</taxon>
        <taxon>Embryophyta</taxon>
        <taxon>Tracheophyta</taxon>
        <taxon>Spermatophyta</taxon>
        <taxon>Magnoliopsida</taxon>
        <taxon>eudicotyledons</taxon>
        <taxon>Gunneridae</taxon>
        <taxon>Pentapetalae</taxon>
        <taxon>asterids</taxon>
        <taxon>campanulids</taxon>
        <taxon>Asterales</taxon>
        <taxon>Asteraceae</taxon>
        <taxon>Asteroideae</taxon>
        <taxon>Anthemideae</taxon>
        <taxon>Anthemidinae</taxon>
        <taxon>Tanacetum</taxon>
    </lineage>
</organism>
<proteinExistence type="predicted"/>
<feature type="non-terminal residue" evidence="2">
    <location>
        <position position="101"/>
    </location>
</feature>
<gene>
    <name evidence="2" type="ORF">Tci_925702</name>
</gene>
<evidence type="ECO:0000313" key="2">
    <source>
        <dbReference type="EMBL" id="GFD53733.1"/>
    </source>
</evidence>
<name>A0A699X3T1_TANCI</name>
<accession>A0A699X3T1</accession>
<reference evidence="2" key="1">
    <citation type="journal article" date="2019" name="Sci. Rep.">
        <title>Draft genome of Tanacetum cinerariifolium, the natural source of mosquito coil.</title>
        <authorList>
            <person name="Yamashiro T."/>
            <person name="Shiraishi A."/>
            <person name="Satake H."/>
            <person name="Nakayama K."/>
        </authorList>
    </citation>
    <scope>NUCLEOTIDE SEQUENCE</scope>
</reference>
<comment type="caution">
    <text evidence="2">The sequence shown here is derived from an EMBL/GenBank/DDBJ whole genome shotgun (WGS) entry which is preliminary data.</text>
</comment>
<protein>
    <submittedName>
        <fullName evidence="2">Uncharacterized protein</fullName>
    </submittedName>
</protein>
<sequence>AVQQRGVAGALEEQGVAPRKVAQAGQRIGQQREARVQAQQLHGAGGREVLGVVVAKQRLAGGGIGQGHAHLLAAQRGRAVELLAQPGHIGAAGGRVGNDGR</sequence>
<dbReference type="AlphaFoldDB" id="A0A699X3T1"/>
<feature type="non-terminal residue" evidence="2">
    <location>
        <position position="1"/>
    </location>
</feature>